<dbReference type="EMBL" id="LIAE01008283">
    <property type="protein sequence ID" value="PAV74761.1"/>
    <property type="molecule type" value="Genomic_DNA"/>
</dbReference>
<keyword evidence="1" id="KW-0732">Signal</keyword>
<evidence type="ECO:0000313" key="3">
    <source>
        <dbReference type="EMBL" id="PAV74761.1"/>
    </source>
</evidence>
<accession>A0A2A2KLB1</accession>
<name>A0A2A2KLB1_9BILA</name>
<dbReference type="Pfam" id="PF04155">
    <property type="entry name" value="Ground-like"/>
    <property type="match status" value="1"/>
</dbReference>
<feature type="signal peptide" evidence="1">
    <location>
        <begin position="1"/>
        <end position="19"/>
    </location>
</feature>
<proteinExistence type="predicted"/>
<dbReference type="Proteomes" id="UP000218231">
    <property type="component" value="Unassembled WGS sequence"/>
</dbReference>
<dbReference type="STRING" id="2018661.A0A2A2KLB1"/>
<evidence type="ECO:0000313" key="4">
    <source>
        <dbReference type="Proteomes" id="UP000218231"/>
    </source>
</evidence>
<reference evidence="3 4" key="1">
    <citation type="journal article" date="2017" name="Curr. Biol.">
        <title>Genome architecture and evolution of a unichromosomal asexual nematode.</title>
        <authorList>
            <person name="Fradin H."/>
            <person name="Zegar C."/>
            <person name="Gutwein M."/>
            <person name="Lucas J."/>
            <person name="Kovtun M."/>
            <person name="Corcoran D."/>
            <person name="Baugh L.R."/>
            <person name="Kiontke K."/>
            <person name="Gunsalus K."/>
            <person name="Fitch D.H."/>
            <person name="Piano F."/>
        </authorList>
    </citation>
    <scope>NUCLEOTIDE SEQUENCE [LARGE SCALE GENOMIC DNA]</scope>
    <source>
        <strain evidence="3">PF1309</strain>
    </source>
</reference>
<dbReference type="PANTHER" id="PTHR31967:SF14">
    <property type="entry name" value="GROUND-LIKE DOMAIN-CONTAINING PROTEIN"/>
    <property type="match status" value="1"/>
</dbReference>
<dbReference type="AlphaFoldDB" id="A0A2A2KLB1"/>
<evidence type="ECO:0000259" key="2">
    <source>
        <dbReference type="Pfam" id="PF04155"/>
    </source>
</evidence>
<organism evidence="3 4">
    <name type="scientific">Diploscapter pachys</name>
    <dbReference type="NCBI Taxonomy" id="2018661"/>
    <lineage>
        <taxon>Eukaryota</taxon>
        <taxon>Metazoa</taxon>
        <taxon>Ecdysozoa</taxon>
        <taxon>Nematoda</taxon>
        <taxon>Chromadorea</taxon>
        <taxon>Rhabditida</taxon>
        <taxon>Rhabditina</taxon>
        <taxon>Rhabditomorpha</taxon>
        <taxon>Rhabditoidea</taxon>
        <taxon>Rhabditidae</taxon>
        <taxon>Diploscapter</taxon>
    </lineage>
</organism>
<feature type="chain" id="PRO_5012719749" description="Ground-like domain-containing protein" evidence="1">
    <location>
        <begin position="20"/>
        <end position="199"/>
    </location>
</feature>
<protein>
    <recommendedName>
        <fullName evidence="2">Ground-like domain-containing protein</fullName>
    </recommendedName>
</protein>
<dbReference type="InterPro" id="IPR007284">
    <property type="entry name" value="Ground-like_dom"/>
</dbReference>
<dbReference type="OrthoDB" id="5854129at2759"/>
<keyword evidence="4" id="KW-1185">Reference proteome</keyword>
<feature type="domain" description="Ground-like" evidence="2">
    <location>
        <begin position="100"/>
        <end position="181"/>
    </location>
</feature>
<dbReference type="PANTHER" id="PTHR31967">
    <property type="entry name" value="GROUNDHOG (HEDGEHOG-LIKE FAMILY)-RELATED"/>
    <property type="match status" value="1"/>
</dbReference>
<sequence>MRCYAIISIFLQFLPNVESKQNTFELRNNSIVSQSSKYYFDKRNAVGRIAQTLPQYQVNPGNRQINTGKSGDNYAEPPITAYAFNVRKFPLKECFTNPSGYVCCNSELEDEMVNSFREITSNHFNKCNIQYIANTLQRNCQTRFSHPFQVIVGIRDFAQSINFKYDLVCKIEIGGRVLLAYAAPDNSLTGGRKNNLIKL</sequence>
<evidence type="ECO:0000256" key="1">
    <source>
        <dbReference type="SAM" id="SignalP"/>
    </source>
</evidence>
<comment type="caution">
    <text evidence="3">The sequence shown here is derived from an EMBL/GenBank/DDBJ whole genome shotgun (WGS) entry which is preliminary data.</text>
</comment>
<gene>
    <name evidence="3" type="ORF">WR25_14110</name>
</gene>